<gene>
    <name evidence="9" type="ORF">KGMB03357_09320</name>
</gene>
<evidence type="ECO:0000256" key="7">
    <source>
        <dbReference type="ARBA" id="ARBA00023136"/>
    </source>
</evidence>
<dbReference type="OrthoDB" id="554695at2"/>
<feature type="transmembrane region" description="Helical" evidence="8">
    <location>
        <begin position="196"/>
        <end position="224"/>
    </location>
</feature>
<feature type="transmembrane region" description="Helical" evidence="8">
    <location>
        <begin position="236"/>
        <end position="254"/>
    </location>
</feature>
<name>A0A401LCH0_9FIRM</name>
<evidence type="ECO:0000256" key="3">
    <source>
        <dbReference type="ARBA" id="ARBA00022448"/>
    </source>
</evidence>
<keyword evidence="4 8" id="KW-1003">Cell membrane</keyword>
<dbReference type="Proteomes" id="UP000287361">
    <property type="component" value="Unassembled WGS sequence"/>
</dbReference>
<dbReference type="GO" id="GO:0005886">
    <property type="term" value="C:plasma membrane"/>
    <property type="evidence" value="ECO:0007669"/>
    <property type="project" value="UniProtKB-SubCell"/>
</dbReference>
<dbReference type="InterPro" id="IPR052017">
    <property type="entry name" value="TSUP"/>
</dbReference>
<protein>
    <recommendedName>
        <fullName evidence="8">Probable membrane transporter protein</fullName>
    </recommendedName>
</protein>
<dbReference type="Pfam" id="PF01925">
    <property type="entry name" value="TauE"/>
    <property type="match status" value="1"/>
</dbReference>
<sequence length="258" mass="27337">MLHLIISTQSFVFLMLASFLAGFLDAIAGGGGLITIPAYLISGLPVHMVYACNKFASSCGTAIATLRYYRNKMVDIPVGLLAAAGAFVCSAIAAKIVLVLDAHTLKTMLLVILPVAAVITLINKNMGNDNHSDRFGKRKKYALSVLIGGLIGLYDGLFGPGTGTFALIAFCLILKYDMRTATGNAKFLNLASNCASLAVYILAGTVYWKVAIPAAVLNICGNYAGAGVAIKKGAAVIRKMLIVVIVLLFIKVIYDMFF</sequence>
<keyword evidence="7 8" id="KW-0472">Membrane</keyword>
<dbReference type="PANTHER" id="PTHR30269">
    <property type="entry name" value="TRANSMEMBRANE PROTEIN YFCA"/>
    <property type="match status" value="1"/>
</dbReference>
<feature type="transmembrane region" description="Helical" evidence="8">
    <location>
        <begin position="78"/>
        <end position="98"/>
    </location>
</feature>
<keyword evidence="3" id="KW-0813">Transport</keyword>
<keyword evidence="6 8" id="KW-1133">Transmembrane helix</keyword>
<evidence type="ECO:0000313" key="9">
    <source>
        <dbReference type="EMBL" id="GCB29271.1"/>
    </source>
</evidence>
<evidence type="ECO:0000256" key="8">
    <source>
        <dbReference type="RuleBase" id="RU363041"/>
    </source>
</evidence>
<proteinExistence type="inferred from homology"/>
<dbReference type="AlphaFoldDB" id="A0A401LCH0"/>
<organism evidence="9 10">
    <name type="scientific">Anaerotignum faecicola</name>
    <dbReference type="NCBI Taxonomy" id="2358141"/>
    <lineage>
        <taxon>Bacteria</taxon>
        <taxon>Bacillati</taxon>
        <taxon>Bacillota</taxon>
        <taxon>Clostridia</taxon>
        <taxon>Lachnospirales</taxon>
        <taxon>Anaerotignaceae</taxon>
        <taxon>Anaerotignum</taxon>
    </lineage>
</organism>
<evidence type="ECO:0000256" key="4">
    <source>
        <dbReference type="ARBA" id="ARBA00022475"/>
    </source>
</evidence>
<feature type="transmembrane region" description="Helical" evidence="8">
    <location>
        <begin position="104"/>
        <end position="122"/>
    </location>
</feature>
<evidence type="ECO:0000256" key="5">
    <source>
        <dbReference type="ARBA" id="ARBA00022692"/>
    </source>
</evidence>
<dbReference type="PANTHER" id="PTHR30269:SF0">
    <property type="entry name" value="MEMBRANE TRANSPORTER PROTEIN YFCA-RELATED"/>
    <property type="match status" value="1"/>
</dbReference>
<keyword evidence="10" id="KW-1185">Reference proteome</keyword>
<feature type="transmembrane region" description="Helical" evidence="8">
    <location>
        <begin position="47"/>
        <end position="66"/>
    </location>
</feature>
<evidence type="ECO:0000313" key="10">
    <source>
        <dbReference type="Proteomes" id="UP000287361"/>
    </source>
</evidence>
<dbReference type="EMBL" id="BHVZ01000001">
    <property type="protein sequence ID" value="GCB29271.1"/>
    <property type="molecule type" value="Genomic_DNA"/>
</dbReference>
<evidence type="ECO:0000256" key="6">
    <source>
        <dbReference type="ARBA" id="ARBA00022989"/>
    </source>
</evidence>
<comment type="subcellular location">
    <subcellularLocation>
        <location evidence="1 8">Cell membrane</location>
        <topology evidence="1 8">Multi-pass membrane protein</topology>
    </subcellularLocation>
</comment>
<dbReference type="RefSeq" id="WP_016407322.1">
    <property type="nucleotide sequence ID" value="NZ_DAVZTY010000022.1"/>
</dbReference>
<evidence type="ECO:0000256" key="2">
    <source>
        <dbReference type="ARBA" id="ARBA00009142"/>
    </source>
</evidence>
<dbReference type="InterPro" id="IPR002781">
    <property type="entry name" value="TM_pro_TauE-like"/>
</dbReference>
<feature type="transmembrane region" description="Helical" evidence="8">
    <location>
        <begin position="143"/>
        <end position="176"/>
    </location>
</feature>
<keyword evidence="5 8" id="KW-0812">Transmembrane</keyword>
<accession>A0A401LCH0</accession>
<dbReference type="GeneID" id="86193926"/>
<comment type="similarity">
    <text evidence="2 8">Belongs to the 4-toluene sulfonate uptake permease (TSUP) (TC 2.A.102) family.</text>
</comment>
<feature type="transmembrane region" description="Helical" evidence="8">
    <location>
        <begin position="12"/>
        <end position="41"/>
    </location>
</feature>
<evidence type="ECO:0000256" key="1">
    <source>
        <dbReference type="ARBA" id="ARBA00004651"/>
    </source>
</evidence>
<comment type="caution">
    <text evidence="9">The sequence shown here is derived from an EMBL/GenBank/DDBJ whole genome shotgun (WGS) entry which is preliminary data.</text>
</comment>
<reference evidence="9 10" key="1">
    <citation type="submission" date="2018-10" db="EMBL/GenBank/DDBJ databases">
        <title>Draft Genome Sequence of Anaerotignum sp. KCTC 15736.</title>
        <authorList>
            <person name="Choi S.H."/>
            <person name="Kim J.S."/>
            <person name="Kang S.W."/>
            <person name="Lee J.S."/>
            <person name="Park S.H."/>
        </authorList>
    </citation>
    <scope>NUCLEOTIDE SEQUENCE [LARGE SCALE GENOMIC DNA]</scope>
    <source>
        <strain evidence="9 10">KCTC 15736</strain>
    </source>
</reference>